<dbReference type="SUPFAM" id="SSF53383">
    <property type="entry name" value="PLP-dependent transferases"/>
    <property type="match status" value="1"/>
</dbReference>
<evidence type="ECO:0000313" key="9">
    <source>
        <dbReference type="Proteomes" id="UP000070366"/>
    </source>
</evidence>
<evidence type="ECO:0000256" key="1">
    <source>
        <dbReference type="ARBA" id="ARBA00001933"/>
    </source>
</evidence>
<comment type="similarity">
    <text evidence="7">Belongs to the class-III pyridoxal-phosphate-dependent aminotransferase family.</text>
</comment>
<dbReference type="Gene3D" id="3.40.640.10">
    <property type="entry name" value="Type I PLP-dependent aspartate aminotransferase-like (Major domain)"/>
    <property type="match status" value="1"/>
</dbReference>
<keyword evidence="3" id="KW-0028">Amino-acid biosynthesis</keyword>
<dbReference type="AlphaFoldDB" id="A0A136Q869"/>
<proteinExistence type="inferred from homology"/>
<comment type="pathway">
    <text evidence="6">Amino-acid biosynthesis.</text>
</comment>
<dbReference type="PATRIC" id="fig|626937.4.peg.262"/>
<dbReference type="RefSeq" id="WP_066523391.1">
    <property type="nucleotide sequence ID" value="NZ_CABMOF010000017.1"/>
</dbReference>
<name>A0A136Q869_9FIRM</name>
<dbReference type="InterPro" id="IPR005814">
    <property type="entry name" value="Aminotrans_3"/>
</dbReference>
<evidence type="ECO:0000313" key="8">
    <source>
        <dbReference type="EMBL" id="KXK66871.1"/>
    </source>
</evidence>
<dbReference type="InterPro" id="IPR015421">
    <property type="entry name" value="PyrdxlP-dep_Trfase_major"/>
</dbReference>
<dbReference type="CDD" id="cd00610">
    <property type="entry name" value="OAT_like"/>
    <property type="match status" value="1"/>
</dbReference>
<dbReference type="EMBL" id="LSZW01000023">
    <property type="protein sequence ID" value="KXK66871.1"/>
    <property type="molecule type" value="Genomic_DNA"/>
</dbReference>
<dbReference type="GO" id="GO:0030170">
    <property type="term" value="F:pyridoxal phosphate binding"/>
    <property type="evidence" value="ECO:0007669"/>
    <property type="project" value="InterPro"/>
</dbReference>
<reference evidence="8 9" key="1">
    <citation type="submission" date="2016-02" db="EMBL/GenBank/DDBJ databases">
        <authorList>
            <person name="Wen L."/>
            <person name="He K."/>
            <person name="Yang H."/>
        </authorList>
    </citation>
    <scope>NUCLEOTIDE SEQUENCE [LARGE SCALE GENOMIC DNA]</scope>
    <source>
        <strain evidence="8 9">DSM 22607</strain>
    </source>
</reference>
<keyword evidence="2" id="KW-0032">Aminotransferase</keyword>
<dbReference type="InterPro" id="IPR050103">
    <property type="entry name" value="Class-III_PLP-dep_AT"/>
</dbReference>
<dbReference type="GO" id="GO:0006526">
    <property type="term" value="P:L-arginine biosynthetic process"/>
    <property type="evidence" value="ECO:0007669"/>
    <property type="project" value="UniProtKB-ARBA"/>
</dbReference>
<dbReference type="InterPro" id="IPR049704">
    <property type="entry name" value="Aminotrans_3_PPA_site"/>
</dbReference>
<dbReference type="InterPro" id="IPR004636">
    <property type="entry name" value="AcOrn/SuccOrn_fam"/>
</dbReference>
<dbReference type="FunFam" id="3.40.640.10:FF:000004">
    <property type="entry name" value="Acetylornithine aminotransferase"/>
    <property type="match status" value="1"/>
</dbReference>
<evidence type="ECO:0000256" key="4">
    <source>
        <dbReference type="ARBA" id="ARBA00022679"/>
    </source>
</evidence>
<organism evidence="8 9">
    <name type="scientific">Christensenella minuta</name>
    <dbReference type="NCBI Taxonomy" id="626937"/>
    <lineage>
        <taxon>Bacteria</taxon>
        <taxon>Bacillati</taxon>
        <taxon>Bacillota</taxon>
        <taxon>Clostridia</taxon>
        <taxon>Christensenellales</taxon>
        <taxon>Christensenellaceae</taxon>
        <taxon>Christensenella</taxon>
    </lineage>
</organism>
<gene>
    <name evidence="8" type="ORF">HMPREF3293_00259</name>
</gene>
<keyword evidence="5 7" id="KW-0663">Pyridoxal phosphate</keyword>
<dbReference type="NCBIfam" id="TIGR00707">
    <property type="entry name" value="argD"/>
    <property type="match status" value="1"/>
</dbReference>
<dbReference type="Pfam" id="PF00202">
    <property type="entry name" value="Aminotran_3"/>
    <property type="match status" value="1"/>
</dbReference>
<dbReference type="PROSITE" id="PS00600">
    <property type="entry name" value="AA_TRANSFER_CLASS_3"/>
    <property type="match status" value="1"/>
</dbReference>
<sequence>MTYDELKKLDSEYYMKTFGTRLPAVFTGGSGAVLTDAEGKEYIDFLAGIAVNCLGYSDEGFQAVLKGQVDSGVIHTCNYFYNEPQARLAQLLCEKTGMDRVFFGNSGAEANECALKLAKKYAYSKGKDSDRFVALKKSFHGRTLFTLSATGQEKFHEPFRPTAYDFTYIDANDMEAAKSAVTADKCGVIVEVIQGESGVLPLREEFVSLIRALCTEADVPLIIDEVQTGMGRTGRLLAQEHYGVKADITTLAKALGNGVPIGACLASGPVVDAFGPGDHGSTFGGNPLACAAGLYVTERIDDRMLSHIENMGAYFREQLEFLMAKYPEFIVGVRGKGLLLGAELSGKADAHAVQDELLKKGFVIGTAGGNTLRFAPPYIIMQKQIGLLIETLDRLFQ</sequence>
<dbReference type="PIRSF" id="PIRSF000521">
    <property type="entry name" value="Transaminase_4ab_Lys_Orn"/>
    <property type="match status" value="1"/>
</dbReference>
<dbReference type="PANTHER" id="PTHR11986:SF79">
    <property type="entry name" value="ACETYLORNITHINE AMINOTRANSFERASE, MITOCHONDRIAL"/>
    <property type="match status" value="1"/>
</dbReference>
<evidence type="ECO:0000256" key="2">
    <source>
        <dbReference type="ARBA" id="ARBA00022576"/>
    </source>
</evidence>
<evidence type="ECO:0000256" key="3">
    <source>
        <dbReference type="ARBA" id="ARBA00022605"/>
    </source>
</evidence>
<accession>A0A136Q869</accession>
<evidence type="ECO:0000256" key="5">
    <source>
        <dbReference type="ARBA" id="ARBA00022898"/>
    </source>
</evidence>
<dbReference type="InterPro" id="IPR015422">
    <property type="entry name" value="PyrdxlP-dep_Trfase_small"/>
</dbReference>
<dbReference type="Proteomes" id="UP000070366">
    <property type="component" value="Unassembled WGS sequence"/>
</dbReference>
<dbReference type="GO" id="GO:0008483">
    <property type="term" value="F:transaminase activity"/>
    <property type="evidence" value="ECO:0007669"/>
    <property type="project" value="UniProtKB-KW"/>
</dbReference>
<evidence type="ECO:0000256" key="7">
    <source>
        <dbReference type="RuleBase" id="RU003560"/>
    </source>
</evidence>
<dbReference type="STRING" id="626937.HMPREF3293_00259"/>
<keyword evidence="9" id="KW-1185">Reference proteome</keyword>
<evidence type="ECO:0000256" key="6">
    <source>
        <dbReference type="ARBA" id="ARBA00029440"/>
    </source>
</evidence>
<comment type="caution">
    <text evidence="8">The sequence shown here is derived from an EMBL/GenBank/DDBJ whole genome shotgun (WGS) entry which is preliminary data.</text>
</comment>
<dbReference type="KEGG" id="cmiu:B1H56_06675"/>
<dbReference type="GO" id="GO:0042802">
    <property type="term" value="F:identical protein binding"/>
    <property type="evidence" value="ECO:0007669"/>
    <property type="project" value="TreeGrafter"/>
</dbReference>
<dbReference type="PANTHER" id="PTHR11986">
    <property type="entry name" value="AMINOTRANSFERASE CLASS III"/>
    <property type="match status" value="1"/>
</dbReference>
<dbReference type="Gene3D" id="3.90.1150.10">
    <property type="entry name" value="Aspartate Aminotransferase, domain 1"/>
    <property type="match status" value="1"/>
</dbReference>
<keyword evidence="4" id="KW-0808">Transferase</keyword>
<comment type="cofactor">
    <cofactor evidence="1">
        <name>pyridoxal 5'-phosphate</name>
        <dbReference type="ChEBI" id="CHEBI:597326"/>
    </cofactor>
</comment>
<dbReference type="OrthoDB" id="9807885at2"/>
<dbReference type="InterPro" id="IPR015424">
    <property type="entry name" value="PyrdxlP-dep_Trfase"/>
</dbReference>
<dbReference type="NCBIfam" id="NF002325">
    <property type="entry name" value="PRK01278.1"/>
    <property type="match status" value="1"/>
</dbReference>
<protein>
    <submittedName>
        <fullName evidence="8">Putative succinylornithine transaminase</fullName>
    </submittedName>
</protein>